<dbReference type="HOGENOM" id="CLU_2715810_0_0_7"/>
<sequence length="72" mass="8264">MSWIVAFDNYIDLRRSPKKKMRRAEPEATSFFKGCTANFSGMHFKCPNVQTLPEAPESIINRLTSEARHTGF</sequence>
<keyword evidence="2" id="KW-1185">Reference proteome</keyword>
<dbReference type="Proteomes" id="UP000009071">
    <property type="component" value="Chromosome"/>
</dbReference>
<gene>
    <name evidence="1" type="ordered locus">DMR_01030</name>
</gene>
<protein>
    <submittedName>
        <fullName evidence="1">Uncharacterized protein</fullName>
    </submittedName>
</protein>
<evidence type="ECO:0000313" key="2">
    <source>
        <dbReference type="Proteomes" id="UP000009071"/>
    </source>
</evidence>
<evidence type="ECO:0000313" key="1">
    <source>
        <dbReference type="EMBL" id="BAH73594.1"/>
    </source>
</evidence>
<dbReference type="EMBL" id="AP010904">
    <property type="protein sequence ID" value="BAH73594.1"/>
    <property type="molecule type" value="Genomic_DNA"/>
</dbReference>
<proteinExistence type="predicted"/>
<dbReference type="AlphaFoldDB" id="C4XTS9"/>
<dbReference type="KEGG" id="dma:DMR_01030"/>
<organism evidence="1 2">
    <name type="scientific">Solidesulfovibrio magneticus (strain ATCC 700980 / DSM 13731 / RS-1)</name>
    <name type="common">Desulfovibrio magneticus</name>
    <dbReference type="NCBI Taxonomy" id="573370"/>
    <lineage>
        <taxon>Bacteria</taxon>
        <taxon>Pseudomonadati</taxon>
        <taxon>Thermodesulfobacteriota</taxon>
        <taxon>Desulfovibrionia</taxon>
        <taxon>Desulfovibrionales</taxon>
        <taxon>Desulfovibrionaceae</taxon>
        <taxon>Solidesulfovibrio</taxon>
    </lineage>
</organism>
<accession>C4XTS9</accession>
<name>C4XTS9_SOLM1</name>
<reference evidence="1 2" key="1">
    <citation type="journal article" date="2009" name="Genome Res.">
        <title>Whole genome sequence of Desulfovibrio magneticus strain RS-1 revealed common gene clusters in magnetotactic bacteria.</title>
        <authorList>
            <person name="Nakazawa H."/>
            <person name="Arakaki A."/>
            <person name="Narita-Yamada S."/>
            <person name="Yashiro I."/>
            <person name="Jinno K."/>
            <person name="Aoki N."/>
            <person name="Tsuruyama A."/>
            <person name="Okamura Y."/>
            <person name="Tanikawa S."/>
            <person name="Fujita N."/>
            <person name="Takeyama H."/>
            <person name="Matsunaga T."/>
        </authorList>
    </citation>
    <scope>NUCLEOTIDE SEQUENCE [LARGE SCALE GENOMIC DNA]</scope>
    <source>
        <strain evidence="2">ATCC 700980 / DSM 13731 / RS-1</strain>
    </source>
</reference>